<evidence type="ECO:0000256" key="3">
    <source>
        <dbReference type="ARBA" id="ARBA00022723"/>
    </source>
</evidence>
<dbReference type="EMBL" id="JBBXMP010000025">
    <property type="protein sequence ID" value="KAL0067424.1"/>
    <property type="molecule type" value="Genomic_DNA"/>
</dbReference>
<organism evidence="7 8">
    <name type="scientific">Marasmius tenuissimus</name>
    <dbReference type="NCBI Taxonomy" id="585030"/>
    <lineage>
        <taxon>Eukaryota</taxon>
        <taxon>Fungi</taxon>
        <taxon>Dikarya</taxon>
        <taxon>Basidiomycota</taxon>
        <taxon>Agaricomycotina</taxon>
        <taxon>Agaricomycetes</taxon>
        <taxon>Agaricomycetidae</taxon>
        <taxon>Agaricales</taxon>
        <taxon>Marasmiineae</taxon>
        <taxon>Marasmiaceae</taxon>
        <taxon>Marasmius</taxon>
    </lineage>
</organism>
<dbReference type="EC" id="4.2.3.-" evidence="6"/>
<keyword evidence="3 6" id="KW-0479">Metal-binding</keyword>
<dbReference type="InterPro" id="IPR034686">
    <property type="entry name" value="Terpene_cyclase-like_2"/>
</dbReference>
<evidence type="ECO:0000313" key="7">
    <source>
        <dbReference type="EMBL" id="KAL0067424.1"/>
    </source>
</evidence>
<evidence type="ECO:0000256" key="1">
    <source>
        <dbReference type="ARBA" id="ARBA00001946"/>
    </source>
</evidence>
<keyword evidence="4 6" id="KW-0460">Magnesium</keyword>
<evidence type="ECO:0000313" key="8">
    <source>
        <dbReference type="Proteomes" id="UP001437256"/>
    </source>
</evidence>
<dbReference type="PANTHER" id="PTHR35201">
    <property type="entry name" value="TERPENE SYNTHASE"/>
    <property type="match status" value="1"/>
</dbReference>
<evidence type="ECO:0000256" key="5">
    <source>
        <dbReference type="ARBA" id="ARBA00023239"/>
    </source>
</evidence>
<comment type="similarity">
    <text evidence="2 6">Belongs to the terpene synthase family.</text>
</comment>
<name>A0ABR3A279_9AGAR</name>
<dbReference type="Pfam" id="PF19086">
    <property type="entry name" value="Terpene_syn_C_2"/>
    <property type="match status" value="1"/>
</dbReference>
<evidence type="ECO:0000256" key="4">
    <source>
        <dbReference type="ARBA" id="ARBA00022842"/>
    </source>
</evidence>
<dbReference type="SFLD" id="SFLDG01020">
    <property type="entry name" value="Terpene_Cyclase_Like_2"/>
    <property type="match status" value="1"/>
</dbReference>
<proteinExistence type="inferred from homology"/>
<comment type="cofactor">
    <cofactor evidence="1 6">
        <name>Mg(2+)</name>
        <dbReference type="ChEBI" id="CHEBI:18420"/>
    </cofactor>
</comment>
<dbReference type="InterPro" id="IPR008949">
    <property type="entry name" value="Isoprenoid_synthase_dom_sf"/>
</dbReference>
<sequence length="385" mass="43496">MPASHYSIPSTLQTWPWPRQINPFYQICKKESTVWIRSFKAFSPESQKAFERCDFSLLGSLAYPLLSKDGNRLACDLMHLFFLVDEHTDAASFEEAGRYCSIVKDALNNPYVPRPAGEWIGGEVVRQFWENTVKTATPSFQRRFLKTFGEYFDAVVEQALDRSDSQIRDTETYLELRRRTVGGFPAFVLLGLHMNLPDAVFADPVVSRLESLSSDMIALGNDICSYNVEQARGDDTHNIVRVYMNEYKTDIQGAMGYASHLHDQLSQEFVDLVGKVPKFGDSTIDSDVLTYVDGLGNWVRANDCWIFESHRYFGDQGVKIQETRIVELLPKVKVPATNQTDGTQTKTIGEFLMNGIRGITRSMYNAVFGQPIVAYDSPAATEIVV</sequence>
<evidence type="ECO:0000256" key="6">
    <source>
        <dbReference type="RuleBase" id="RU366034"/>
    </source>
</evidence>
<comment type="caution">
    <text evidence="7">The sequence shown here is derived from an EMBL/GenBank/DDBJ whole genome shotgun (WGS) entry which is preliminary data.</text>
</comment>
<gene>
    <name evidence="7" type="ORF">AAF712_005409</name>
</gene>
<dbReference type="Proteomes" id="UP001437256">
    <property type="component" value="Unassembled WGS sequence"/>
</dbReference>
<keyword evidence="8" id="KW-1185">Reference proteome</keyword>
<dbReference type="PANTHER" id="PTHR35201:SF4">
    <property type="entry name" value="BETA-PINACENE SYNTHASE-RELATED"/>
    <property type="match status" value="1"/>
</dbReference>
<accession>A0ABR3A279</accession>
<dbReference type="SFLD" id="SFLDS00005">
    <property type="entry name" value="Isoprenoid_Synthase_Type_I"/>
    <property type="match status" value="1"/>
</dbReference>
<keyword evidence="5 6" id="KW-0456">Lyase</keyword>
<dbReference type="SUPFAM" id="SSF48576">
    <property type="entry name" value="Terpenoid synthases"/>
    <property type="match status" value="1"/>
</dbReference>
<protein>
    <recommendedName>
        <fullName evidence="6">Terpene synthase</fullName>
        <ecNumber evidence="6">4.2.3.-</ecNumber>
    </recommendedName>
</protein>
<evidence type="ECO:0000256" key="2">
    <source>
        <dbReference type="ARBA" id="ARBA00006333"/>
    </source>
</evidence>
<dbReference type="Gene3D" id="1.10.600.10">
    <property type="entry name" value="Farnesyl Diphosphate Synthase"/>
    <property type="match status" value="1"/>
</dbReference>
<reference evidence="7 8" key="1">
    <citation type="submission" date="2024-05" db="EMBL/GenBank/DDBJ databases">
        <title>A draft genome resource for the thread blight pathogen Marasmius tenuissimus strain MS-2.</title>
        <authorList>
            <person name="Yulfo-Soto G.E."/>
            <person name="Baruah I.K."/>
            <person name="Amoako-Attah I."/>
            <person name="Bukari Y."/>
            <person name="Meinhardt L.W."/>
            <person name="Bailey B.A."/>
            <person name="Cohen S.P."/>
        </authorList>
    </citation>
    <scope>NUCLEOTIDE SEQUENCE [LARGE SCALE GENOMIC DNA]</scope>
    <source>
        <strain evidence="7 8">MS-2</strain>
    </source>
</reference>